<evidence type="ECO:0000256" key="4">
    <source>
        <dbReference type="ARBA" id="ARBA00022737"/>
    </source>
</evidence>
<accession>A0A7S3PWM8</accession>
<dbReference type="PANTHER" id="PTHR24223:SF443">
    <property type="entry name" value="MULTIDRUG-RESISTANCE LIKE PROTEIN 1, ISOFORM I"/>
    <property type="match status" value="1"/>
</dbReference>
<dbReference type="SUPFAM" id="SSF90123">
    <property type="entry name" value="ABC transporter transmembrane region"/>
    <property type="match status" value="1"/>
</dbReference>
<protein>
    <recommendedName>
        <fullName evidence="10">ABC transmembrane type-1 domain-containing protein</fullName>
    </recommendedName>
</protein>
<dbReference type="InterPro" id="IPR011527">
    <property type="entry name" value="ABC1_TM_dom"/>
</dbReference>
<keyword evidence="2" id="KW-0813">Transport</keyword>
<evidence type="ECO:0000256" key="1">
    <source>
        <dbReference type="ARBA" id="ARBA00004127"/>
    </source>
</evidence>
<keyword evidence="6" id="KW-0067">ATP-binding</keyword>
<dbReference type="InterPro" id="IPR036640">
    <property type="entry name" value="ABC1_TM_sf"/>
</dbReference>
<keyword evidence="8" id="KW-0472">Membrane</keyword>
<dbReference type="InterPro" id="IPR050173">
    <property type="entry name" value="ABC_transporter_C-like"/>
</dbReference>
<evidence type="ECO:0000256" key="3">
    <source>
        <dbReference type="ARBA" id="ARBA00022692"/>
    </source>
</evidence>
<feature type="domain" description="ABC transmembrane type-1" evidence="10">
    <location>
        <begin position="180"/>
        <end position="280"/>
    </location>
</feature>
<feature type="compositionally biased region" description="Polar residues" evidence="9">
    <location>
        <begin position="1"/>
        <end position="19"/>
    </location>
</feature>
<dbReference type="GO" id="GO:0005524">
    <property type="term" value="F:ATP binding"/>
    <property type="evidence" value="ECO:0007669"/>
    <property type="project" value="UniProtKB-KW"/>
</dbReference>
<gene>
    <name evidence="11" type="ORF">CDEB00056_LOCUS2469</name>
</gene>
<dbReference type="EMBL" id="HBIO01003583">
    <property type="protein sequence ID" value="CAE0457628.1"/>
    <property type="molecule type" value="Transcribed_RNA"/>
</dbReference>
<keyword evidence="5" id="KW-0547">Nucleotide-binding</keyword>
<keyword evidence="3" id="KW-0812">Transmembrane</keyword>
<proteinExistence type="predicted"/>
<evidence type="ECO:0000313" key="11">
    <source>
        <dbReference type="EMBL" id="CAE0457628.1"/>
    </source>
</evidence>
<evidence type="ECO:0000259" key="10">
    <source>
        <dbReference type="Pfam" id="PF00664"/>
    </source>
</evidence>
<comment type="subcellular location">
    <subcellularLocation>
        <location evidence="1">Endomembrane system</location>
        <topology evidence="1">Multi-pass membrane protein</topology>
    </subcellularLocation>
</comment>
<evidence type="ECO:0000256" key="8">
    <source>
        <dbReference type="ARBA" id="ARBA00023136"/>
    </source>
</evidence>
<evidence type="ECO:0000256" key="5">
    <source>
        <dbReference type="ARBA" id="ARBA00022741"/>
    </source>
</evidence>
<evidence type="ECO:0000256" key="9">
    <source>
        <dbReference type="SAM" id="MobiDB-lite"/>
    </source>
</evidence>
<name>A0A7S3PWM8_9STRA</name>
<reference evidence="11" key="1">
    <citation type="submission" date="2021-01" db="EMBL/GenBank/DDBJ databases">
        <authorList>
            <person name="Corre E."/>
            <person name="Pelletier E."/>
            <person name="Niang G."/>
            <person name="Scheremetjew M."/>
            <person name="Finn R."/>
            <person name="Kale V."/>
            <person name="Holt S."/>
            <person name="Cochrane G."/>
            <person name="Meng A."/>
            <person name="Brown T."/>
            <person name="Cohen L."/>
        </authorList>
    </citation>
    <scope>NUCLEOTIDE SEQUENCE</scope>
    <source>
        <strain evidence="11">MM31A-1</strain>
    </source>
</reference>
<dbReference type="PANTHER" id="PTHR24223">
    <property type="entry name" value="ATP-BINDING CASSETTE SUB-FAMILY C"/>
    <property type="match status" value="1"/>
</dbReference>
<keyword evidence="4" id="KW-0677">Repeat</keyword>
<feature type="region of interest" description="Disordered" evidence="9">
    <location>
        <begin position="1"/>
        <end position="33"/>
    </location>
</feature>
<dbReference type="GO" id="GO:0012505">
    <property type="term" value="C:endomembrane system"/>
    <property type="evidence" value="ECO:0007669"/>
    <property type="project" value="UniProtKB-SubCell"/>
</dbReference>
<organism evidence="11">
    <name type="scientific">Chaetoceros debilis</name>
    <dbReference type="NCBI Taxonomy" id="122233"/>
    <lineage>
        <taxon>Eukaryota</taxon>
        <taxon>Sar</taxon>
        <taxon>Stramenopiles</taxon>
        <taxon>Ochrophyta</taxon>
        <taxon>Bacillariophyta</taxon>
        <taxon>Coscinodiscophyceae</taxon>
        <taxon>Chaetocerotophycidae</taxon>
        <taxon>Chaetocerotales</taxon>
        <taxon>Chaetocerotaceae</taxon>
        <taxon>Chaetoceros</taxon>
    </lineage>
</organism>
<dbReference type="AlphaFoldDB" id="A0A7S3PWM8"/>
<dbReference type="GO" id="GO:0140359">
    <property type="term" value="F:ABC-type transporter activity"/>
    <property type="evidence" value="ECO:0007669"/>
    <property type="project" value="InterPro"/>
</dbReference>
<dbReference type="Gene3D" id="1.20.1560.10">
    <property type="entry name" value="ABC transporter type 1, transmembrane domain"/>
    <property type="match status" value="1"/>
</dbReference>
<dbReference type="GO" id="GO:0016020">
    <property type="term" value="C:membrane"/>
    <property type="evidence" value="ECO:0007669"/>
    <property type="project" value="InterPro"/>
</dbReference>
<keyword evidence="7" id="KW-1133">Transmembrane helix</keyword>
<sequence length="281" mass="31534">MASPSVSYGSTGDKNTTPDETIASASGDAPSLETDFLLPEGRLDLDENKESEILKSESESGLEEWASSRLKKKPFKLEEDELNFFTALTFNWISPLLALGNSKDQLDPDDLRTIPLPQSCKTQRVSSLFGHHWKGQVQYYKYTTKYHKKKNGRFSKTQKKKQPSIGWSLAMAFGGDFLQAGILKLIHDANVFVGPNVLHGLIQFLRDENAPLQRGLTLAVTVTISQTIMSFCLRHYFFKCYMTGLRMRTAIVVAVYEKALVLASTERQKRSVGEIVNLMTV</sequence>
<evidence type="ECO:0000256" key="7">
    <source>
        <dbReference type="ARBA" id="ARBA00022989"/>
    </source>
</evidence>
<dbReference type="Pfam" id="PF00664">
    <property type="entry name" value="ABC_membrane"/>
    <property type="match status" value="1"/>
</dbReference>
<evidence type="ECO:0000256" key="6">
    <source>
        <dbReference type="ARBA" id="ARBA00022840"/>
    </source>
</evidence>
<evidence type="ECO:0000256" key="2">
    <source>
        <dbReference type="ARBA" id="ARBA00022448"/>
    </source>
</evidence>